<evidence type="ECO:0000256" key="2">
    <source>
        <dbReference type="ARBA" id="ARBA00004496"/>
    </source>
</evidence>
<keyword evidence="13" id="KW-0378">Hydrolase</keyword>
<keyword evidence="7" id="KW-0690">Ribosome biogenesis</keyword>
<evidence type="ECO:0000256" key="7">
    <source>
        <dbReference type="ARBA" id="ARBA00022517"/>
    </source>
</evidence>
<evidence type="ECO:0000256" key="9">
    <source>
        <dbReference type="ARBA" id="ARBA00022679"/>
    </source>
</evidence>
<evidence type="ECO:0000256" key="12">
    <source>
        <dbReference type="ARBA" id="ARBA00022777"/>
    </source>
</evidence>
<dbReference type="SUPFAM" id="SSF56112">
    <property type="entry name" value="Protein kinase-like (PK-like)"/>
    <property type="match status" value="1"/>
</dbReference>
<dbReference type="InterPro" id="IPR000687">
    <property type="entry name" value="RIO_kinase"/>
</dbReference>
<evidence type="ECO:0000256" key="11">
    <source>
        <dbReference type="ARBA" id="ARBA00022741"/>
    </source>
</evidence>
<dbReference type="Pfam" id="PF01163">
    <property type="entry name" value="RIO1"/>
    <property type="match status" value="1"/>
</dbReference>
<keyword evidence="22" id="KW-1185">Reference proteome</keyword>
<evidence type="ECO:0000256" key="3">
    <source>
        <dbReference type="ARBA" id="ARBA00009196"/>
    </source>
</evidence>
<evidence type="ECO:0000256" key="6">
    <source>
        <dbReference type="ARBA" id="ARBA00022490"/>
    </source>
</evidence>
<evidence type="ECO:0000313" key="21">
    <source>
        <dbReference type="EMBL" id="GHP02892.1"/>
    </source>
</evidence>
<evidence type="ECO:0000256" key="5">
    <source>
        <dbReference type="ARBA" id="ARBA00016038"/>
    </source>
</evidence>
<reference evidence="21" key="1">
    <citation type="submission" date="2020-10" db="EMBL/GenBank/DDBJ databases">
        <title>Unveiling of a novel bifunctional photoreceptor, Dualchrome1, isolated from a cosmopolitan green alga.</title>
        <authorList>
            <person name="Suzuki S."/>
            <person name="Kawachi M."/>
        </authorList>
    </citation>
    <scope>NUCLEOTIDE SEQUENCE</scope>
    <source>
        <strain evidence="21">NIES 2893</strain>
    </source>
</reference>
<comment type="caution">
    <text evidence="21">The sequence shown here is derived from an EMBL/GenBank/DDBJ whole genome shotgun (WGS) entry which is preliminary data.</text>
</comment>
<dbReference type="InterPro" id="IPR051272">
    <property type="entry name" value="RIO-type_Ser/Thr_kinase"/>
</dbReference>
<sequence length="720" mass="79145">MAMPSLRVLAARYDENDSSSDAPDNSELLNVEIAEDVQLTSEINALALLVNASGGSASGDGDDDEGLIPPEGTHESDESDDSNDDYDADGHYADVLDWVDARDDWAARDGHATSSTSGGGSWAPSARRPNAHGGMYNKTRAIRDNQASNSKASASAASASASAQPRRNKAMGVSVHRHVNLDLLDAGERANKSAGGTLKQHEKAQEKRTKMSKDKADRATAEQVLDMRTRLILFKLLSSGRALQSIHGCVSTGKEANVYHAYAASGAPPLPPGAAGGAVPAAFEDRSTSLGAGRSLAVKVYKTSILVFRDRDRYVSGDFRFRRGYCKSNPRKMVKTWAEKEFRNLRRLFDGGISVPAPLLLRGHVLVMEFLGDADGFASPRLHDVHHLSSSRWRASYHSVLRAVRRMFVTCKLVHGDLSEYNLLYHEGETFVIDVSQSVDLDHPLAFDFLREDLSHVLSFYRRRAGIPTPPLRDAFAFVVDPSFGGGDFETEEACLEELDRRGVARWEGNSAEPANEADAPVDDAEIAVMRQLLQRVAHGESATVASDFTSAAADRDTAMQAEVEDRVFMQTHIVRRIEEVTSFERDNKRGDRDTELALAAMTTGMRPDLQGPRHVATLLEESRGGKEGNEEQEQEEEEDDDDDDDEEDDDNDDDDNDDDDDGDETGKVGSIRRCDVSKDEWKLIKAAAKAEAREKRKEKLPKHLKKSKTKRTGKGCKKK</sequence>
<feature type="compositionally biased region" description="Basic and acidic residues" evidence="19">
    <location>
        <begin position="199"/>
        <end position="220"/>
    </location>
</feature>
<evidence type="ECO:0000256" key="10">
    <source>
        <dbReference type="ARBA" id="ARBA00022723"/>
    </source>
</evidence>
<feature type="compositionally biased region" description="Acidic residues" evidence="19">
    <location>
        <begin position="77"/>
        <end position="87"/>
    </location>
</feature>
<dbReference type="PROSITE" id="PS01245">
    <property type="entry name" value="RIO1"/>
    <property type="match status" value="1"/>
</dbReference>
<feature type="region of interest" description="Disordered" evidence="19">
    <location>
        <begin position="191"/>
        <end position="220"/>
    </location>
</feature>
<dbReference type="GO" id="GO:0005524">
    <property type="term" value="F:ATP binding"/>
    <property type="evidence" value="ECO:0007669"/>
    <property type="project" value="UniProtKB-KW"/>
</dbReference>
<keyword evidence="15" id="KW-0460">Magnesium</keyword>
<protein>
    <recommendedName>
        <fullName evidence="5">Serine/threonine-protein kinase RIO1</fullName>
        <ecNumber evidence="4">2.7.11.1</ecNumber>
    </recommendedName>
    <alternativeName>
        <fullName evidence="18">Serine/threonine-protein kinase rio1</fullName>
    </alternativeName>
</protein>
<dbReference type="GO" id="GO:0004674">
    <property type="term" value="F:protein serine/threonine kinase activity"/>
    <property type="evidence" value="ECO:0007669"/>
    <property type="project" value="UniProtKB-KW"/>
</dbReference>
<evidence type="ECO:0000256" key="13">
    <source>
        <dbReference type="ARBA" id="ARBA00022801"/>
    </source>
</evidence>
<keyword evidence="11" id="KW-0547">Nucleotide-binding</keyword>
<dbReference type="GO" id="GO:0046872">
    <property type="term" value="F:metal ion binding"/>
    <property type="evidence" value="ECO:0007669"/>
    <property type="project" value="UniProtKB-KW"/>
</dbReference>
<dbReference type="Proteomes" id="UP000660262">
    <property type="component" value="Unassembled WGS sequence"/>
</dbReference>
<evidence type="ECO:0000256" key="17">
    <source>
        <dbReference type="ARBA" id="ARBA00048679"/>
    </source>
</evidence>
<evidence type="ECO:0000256" key="14">
    <source>
        <dbReference type="ARBA" id="ARBA00022840"/>
    </source>
</evidence>
<comment type="catalytic activity">
    <reaction evidence="16">
        <text>L-threonyl-[protein] + ATP = O-phospho-L-threonyl-[protein] + ADP + H(+)</text>
        <dbReference type="Rhea" id="RHEA:46608"/>
        <dbReference type="Rhea" id="RHEA-COMP:11060"/>
        <dbReference type="Rhea" id="RHEA-COMP:11605"/>
        <dbReference type="ChEBI" id="CHEBI:15378"/>
        <dbReference type="ChEBI" id="CHEBI:30013"/>
        <dbReference type="ChEBI" id="CHEBI:30616"/>
        <dbReference type="ChEBI" id="CHEBI:61977"/>
        <dbReference type="ChEBI" id="CHEBI:456216"/>
        <dbReference type="EC" id="2.7.11.1"/>
    </reaction>
</comment>
<keyword evidence="6" id="KW-0963">Cytoplasm</keyword>
<evidence type="ECO:0000256" key="19">
    <source>
        <dbReference type="SAM" id="MobiDB-lite"/>
    </source>
</evidence>
<feature type="region of interest" description="Disordered" evidence="19">
    <location>
        <begin position="109"/>
        <end position="170"/>
    </location>
</feature>
<accession>A0A830H8H2</accession>
<evidence type="ECO:0000256" key="8">
    <source>
        <dbReference type="ARBA" id="ARBA00022527"/>
    </source>
</evidence>
<feature type="compositionally biased region" description="Basic residues" evidence="19">
    <location>
        <begin position="699"/>
        <end position="720"/>
    </location>
</feature>
<feature type="region of interest" description="Disordered" evidence="19">
    <location>
        <begin position="688"/>
        <end position="720"/>
    </location>
</feature>
<keyword evidence="12" id="KW-0418">Kinase</keyword>
<feature type="region of interest" description="Disordered" evidence="19">
    <location>
        <begin position="620"/>
        <end position="674"/>
    </location>
</feature>
<evidence type="ECO:0000256" key="16">
    <source>
        <dbReference type="ARBA" id="ARBA00047899"/>
    </source>
</evidence>
<dbReference type="Gene3D" id="1.10.510.10">
    <property type="entry name" value="Transferase(Phosphotransferase) domain 1"/>
    <property type="match status" value="1"/>
</dbReference>
<comment type="catalytic activity">
    <reaction evidence="17">
        <text>L-seryl-[protein] + ATP = O-phospho-L-seryl-[protein] + ADP + H(+)</text>
        <dbReference type="Rhea" id="RHEA:17989"/>
        <dbReference type="Rhea" id="RHEA-COMP:9863"/>
        <dbReference type="Rhea" id="RHEA-COMP:11604"/>
        <dbReference type="ChEBI" id="CHEBI:15378"/>
        <dbReference type="ChEBI" id="CHEBI:29999"/>
        <dbReference type="ChEBI" id="CHEBI:30616"/>
        <dbReference type="ChEBI" id="CHEBI:83421"/>
        <dbReference type="ChEBI" id="CHEBI:456216"/>
        <dbReference type="EC" id="2.7.11.1"/>
    </reaction>
</comment>
<keyword evidence="10" id="KW-0479">Metal-binding</keyword>
<dbReference type="FunFam" id="3.30.200.20:FF:000148">
    <property type="entry name" value="Serine/threonine-protein kinase RIO1"/>
    <property type="match status" value="1"/>
</dbReference>
<feature type="domain" description="RIO kinase" evidence="20">
    <location>
        <begin position="214"/>
        <end position="481"/>
    </location>
</feature>
<dbReference type="GO" id="GO:0042254">
    <property type="term" value="P:ribosome biogenesis"/>
    <property type="evidence" value="ECO:0007669"/>
    <property type="project" value="UniProtKB-KW"/>
</dbReference>
<comment type="cofactor">
    <cofactor evidence="1">
        <name>Mg(2+)</name>
        <dbReference type="ChEBI" id="CHEBI:18420"/>
    </cofactor>
</comment>
<dbReference type="SMART" id="SM00090">
    <property type="entry name" value="RIO"/>
    <property type="match status" value="1"/>
</dbReference>
<dbReference type="EC" id="2.7.11.1" evidence="4"/>
<comment type="similarity">
    <text evidence="3">Belongs to the protein kinase superfamily. RIO-type Ser/Thr kinase family.</text>
</comment>
<feature type="compositionally biased region" description="Basic and acidic residues" evidence="19">
    <location>
        <begin position="621"/>
        <end position="630"/>
    </location>
</feature>
<keyword evidence="9" id="KW-0808">Transferase</keyword>
<evidence type="ECO:0000256" key="15">
    <source>
        <dbReference type="ARBA" id="ARBA00022842"/>
    </source>
</evidence>
<name>A0A830H8H2_9CHLO</name>
<dbReference type="InterPro" id="IPR018934">
    <property type="entry name" value="RIO_dom"/>
</dbReference>
<dbReference type="InterPro" id="IPR018935">
    <property type="entry name" value="RIO_kinase_CS"/>
</dbReference>
<evidence type="ECO:0000256" key="1">
    <source>
        <dbReference type="ARBA" id="ARBA00001946"/>
    </source>
</evidence>
<feature type="compositionally biased region" description="Basic and acidic residues" evidence="19">
    <location>
        <begin position="688"/>
        <end position="698"/>
    </location>
</feature>
<dbReference type="CDD" id="cd05147">
    <property type="entry name" value="RIO1_euk"/>
    <property type="match status" value="1"/>
</dbReference>
<evidence type="ECO:0000256" key="18">
    <source>
        <dbReference type="ARBA" id="ARBA00068838"/>
    </source>
</evidence>
<dbReference type="InterPro" id="IPR011009">
    <property type="entry name" value="Kinase-like_dom_sf"/>
</dbReference>
<feature type="region of interest" description="Disordered" evidence="19">
    <location>
        <begin position="52"/>
        <end position="90"/>
    </location>
</feature>
<gene>
    <name evidence="21" type="ORF">PPROV_000164700</name>
</gene>
<dbReference type="GO" id="GO:0005737">
    <property type="term" value="C:cytoplasm"/>
    <property type="evidence" value="ECO:0007669"/>
    <property type="project" value="UniProtKB-SubCell"/>
</dbReference>
<evidence type="ECO:0000256" key="4">
    <source>
        <dbReference type="ARBA" id="ARBA00012513"/>
    </source>
</evidence>
<dbReference type="AlphaFoldDB" id="A0A830H8H2"/>
<proteinExistence type="inferred from homology"/>
<dbReference type="Gene3D" id="3.30.200.20">
    <property type="entry name" value="Phosphorylase Kinase, domain 1"/>
    <property type="match status" value="1"/>
</dbReference>
<dbReference type="EMBL" id="BNJQ01000004">
    <property type="protein sequence ID" value="GHP02892.1"/>
    <property type="molecule type" value="Genomic_DNA"/>
</dbReference>
<dbReference type="PANTHER" id="PTHR45723">
    <property type="entry name" value="SERINE/THREONINE-PROTEIN KINASE RIO1"/>
    <property type="match status" value="1"/>
</dbReference>
<dbReference type="GO" id="GO:0016787">
    <property type="term" value="F:hydrolase activity"/>
    <property type="evidence" value="ECO:0007669"/>
    <property type="project" value="UniProtKB-KW"/>
</dbReference>
<keyword evidence="8" id="KW-0723">Serine/threonine-protein kinase</keyword>
<organism evidence="21 22">
    <name type="scientific">Pycnococcus provasolii</name>
    <dbReference type="NCBI Taxonomy" id="41880"/>
    <lineage>
        <taxon>Eukaryota</taxon>
        <taxon>Viridiplantae</taxon>
        <taxon>Chlorophyta</taxon>
        <taxon>Pseudoscourfieldiophyceae</taxon>
        <taxon>Pseudoscourfieldiales</taxon>
        <taxon>Pycnococcaceae</taxon>
        <taxon>Pycnococcus</taxon>
    </lineage>
</organism>
<comment type="subcellular location">
    <subcellularLocation>
        <location evidence="2">Cytoplasm</location>
    </subcellularLocation>
</comment>
<dbReference type="OrthoDB" id="205248at2759"/>
<evidence type="ECO:0000313" key="22">
    <source>
        <dbReference type="Proteomes" id="UP000660262"/>
    </source>
</evidence>
<feature type="compositionally biased region" description="Low complexity" evidence="19">
    <location>
        <begin position="147"/>
        <end position="163"/>
    </location>
</feature>
<feature type="compositionally biased region" description="Acidic residues" evidence="19">
    <location>
        <begin position="631"/>
        <end position="664"/>
    </location>
</feature>
<keyword evidence="14" id="KW-0067">ATP-binding</keyword>
<evidence type="ECO:0000259" key="20">
    <source>
        <dbReference type="SMART" id="SM00090"/>
    </source>
</evidence>